<comment type="caution">
    <text evidence="5">The sequence shown here is derived from an EMBL/GenBank/DDBJ whole genome shotgun (WGS) entry which is preliminary data.</text>
</comment>
<feature type="domain" description="AAR2 C-terminal" evidence="3">
    <location>
        <begin position="204"/>
        <end position="388"/>
    </location>
</feature>
<dbReference type="AlphaFoldDB" id="A0A8T1WCY6"/>
<accession>A0A8T1WCY6</accession>
<dbReference type="CDD" id="cd13778">
    <property type="entry name" value="Aar2_C"/>
    <property type="match status" value="1"/>
</dbReference>
<dbReference type="Pfam" id="PF20981">
    <property type="entry name" value="AAR2_1st"/>
    <property type="match status" value="1"/>
</dbReference>
<dbReference type="OrthoDB" id="201752at2759"/>
<evidence type="ECO:0000259" key="3">
    <source>
        <dbReference type="Pfam" id="PF05282"/>
    </source>
</evidence>
<dbReference type="Proteomes" id="UP000694044">
    <property type="component" value="Unassembled WGS sequence"/>
</dbReference>
<name>A0A8T1WCY6_9STRA</name>
<reference evidence="5" key="1">
    <citation type="submission" date="2021-02" db="EMBL/GenBank/DDBJ databases">
        <authorList>
            <person name="Palmer J.M."/>
        </authorList>
    </citation>
    <scope>NUCLEOTIDE SEQUENCE</scope>
    <source>
        <strain evidence="5">SCRP734</strain>
    </source>
</reference>
<dbReference type="CDD" id="cd13777">
    <property type="entry name" value="Aar2_N"/>
    <property type="match status" value="1"/>
</dbReference>
<dbReference type="EMBL" id="JAGDFM010000024">
    <property type="protein sequence ID" value="KAG7391085.1"/>
    <property type="molecule type" value="Genomic_DNA"/>
</dbReference>
<dbReference type="GO" id="GO:0000244">
    <property type="term" value="P:spliceosomal tri-snRNP complex assembly"/>
    <property type="evidence" value="ECO:0007669"/>
    <property type="project" value="TreeGrafter"/>
</dbReference>
<organism evidence="5 6">
    <name type="scientific">Phytophthora pseudosyringae</name>
    <dbReference type="NCBI Taxonomy" id="221518"/>
    <lineage>
        <taxon>Eukaryota</taxon>
        <taxon>Sar</taxon>
        <taxon>Stramenopiles</taxon>
        <taxon>Oomycota</taxon>
        <taxon>Peronosporomycetes</taxon>
        <taxon>Peronosporales</taxon>
        <taxon>Peronosporaceae</taxon>
        <taxon>Phytophthora</taxon>
    </lineage>
</organism>
<evidence type="ECO:0000256" key="1">
    <source>
        <dbReference type="ARBA" id="ARBA00006281"/>
    </source>
</evidence>
<dbReference type="PANTHER" id="PTHR12689">
    <property type="entry name" value="A1 CISTRON SPLICING FACTOR AAR2-RELATED"/>
    <property type="match status" value="1"/>
</dbReference>
<dbReference type="PANTHER" id="PTHR12689:SF4">
    <property type="entry name" value="PROTEIN AAR2 HOMOLOG"/>
    <property type="match status" value="1"/>
</dbReference>
<dbReference type="FunFam" id="2.60.34.20:FF:000001">
    <property type="entry name" value="protein AAR2 homolog"/>
    <property type="match status" value="1"/>
</dbReference>
<protein>
    <submittedName>
        <fullName evidence="5">A1-alpha2 repression</fullName>
    </submittedName>
</protein>
<evidence type="ECO:0000313" key="6">
    <source>
        <dbReference type="Proteomes" id="UP000694044"/>
    </source>
</evidence>
<evidence type="ECO:0000256" key="2">
    <source>
        <dbReference type="SAM" id="MobiDB-lite"/>
    </source>
</evidence>
<dbReference type="InterPro" id="IPR033648">
    <property type="entry name" value="AAR2_C"/>
</dbReference>
<dbReference type="Pfam" id="PF05282">
    <property type="entry name" value="AAR2"/>
    <property type="match status" value="1"/>
</dbReference>
<evidence type="ECO:0000259" key="4">
    <source>
        <dbReference type="Pfam" id="PF20981"/>
    </source>
</evidence>
<keyword evidence="6" id="KW-1185">Reference proteome</keyword>
<dbReference type="InterPro" id="IPR033647">
    <property type="entry name" value="Aar2_N"/>
</dbReference>
<sequence length="457" mass="50723">MAGTTGDQAAALFSRALHGADARTGGGSPAVGGFLVCLDVPSATELGVDYEVFRTGPKFQGVKFLPLGIHFVLFRSREQEHGIRQGFFVNVERHAQVIVREWSLEKEELGPPRPGLNVENLERAVLSFQLDSGLGPYPKEHLKTWRRLSNFISASVLQRCGVEFGGILLPGDAVEDAATSSKTQDGVIPYFPDLPRTVRFTVLQKTRTDLSPEARTAYHFDRSERLEELIETEFSGDWKELVGELQLSFLVFLQLSSLAALGQWKQFIALMSSCERALSSQVPLFLSFIKLLRTQLEQVRPAQLALLQLRAYRTTPALHRPPFSPHFLCCDPHQIPEDFFQDETTSENFLSPCLLSLLELIEDDDAPPQLRQKASHLRQLLASRFHWDPSAELELDELAPVVVPAEELSFAATQDATAAPSPLPPFPPAASTALRRQQQQQDEERANATIAAAFLGS</sequence>
<gene>
    <name evidence="5" type="primary">AAR2_3</name>
    <name evidence="5" type="ORF">PHYPSEUDO_005852</name>
</gene>
<evidence type="ECO:0000313" key="5">
    <source>
        <dbReference type="EMBL" id="KAG7391085.1"/>
    </source>
</evidence>
<proteinExistence type="inferred from homology"/>
<dbReference type="InterPro" id="IPR007946">
    <property type="entry name" value="AAR2"/>
</dbReference>
<feature type="compositionally biased region" description="Low complexity" evidence="2">
    <location>
        <begin position="429"/>
        <end position="440"/>
    </location>
</feature>
<feature type="domain" description="AAR2 N-terminal" evidence="4">
    <location>
        <begin position="32"/>
        <end position="160"/>
    </location>
</feature>
<feature type="region of interest" description="Disordered" evidence="2">
    <location>
        <begin position="414"/>
        <end position="448"/>
    </location>
</feature>
<comment type="similarity">
    <text evidence="1">Belongs to the AAR2 family.</text>
</comment>